<sequence>MPAARPQYLLDTNVISAVSPRQAAQHPALVQWIEAKADLLWLSTISIVDIEAGIAAAERKGATRKAPVLAHWLEAISHYYADRILTIDMPAAREIGRLLEHAAATGHNCDFEDIAIAGIAKSRGLVVLTRNVKDFEPFHPLGVALHNPFDTLPPG</sequence>
<dbReference type="EC" id="3.1.-.-" evidence="8"/>
<evidence type="ECO:0000313" key="11">
    <source>
        <dbReference type="Proteomes" id="UP000606044"/>
    </source>
</evidence>
<dbReference type="RefSeq" id="WP_188582620.1">
    <property type="nucleotide sequence ID" value="NZ_BMCT01000007.1"/>
</dbReference>
<keyword evidence="2 8" id="KW-1277">Toxin-antitoxin system</keyword>
<dbReference type="PANTHER" id="PTHR33653:SF1">
    <property type="entry name" value="RIBONUCLEASE VAPC2"/>
    <property type="match status" value="1"/>
</dbReference>
<comment type="similarity">
    <text evidence="7 8">Belongs to the PINc/VapC protein family.</text>
</comment>
<accession>A0A917C960</accession>
<reference evidence="10" key="2">
    <citation type="submission" date="2020-09" db="EMBL/GenBank/DDBJ databases">
        <authorList>
            <person name="Sun Q."/>
            <person name="Sedlacek I."/>
        </authorList>
    </citation>
    <scope>NUCLEOTIDE SEQUENCE</scope>
    <source>
        <strain evidence="10">CCM 7897</strain>
    </source>
</reference>
<protein>
    <recommendedName>
        <fullName evidence="8">Ribonuclease VapC</fullName>
        <shortName evidence="8">RNase VapC</shortName>
        <ecNumber evidence="8">3.1.-.-</ecNumber>
    </recommendedName>
    <alternativeName>
        <fullName evidence="8">Toxin VapC</fullName>
    </alternativeName>
</protein>
<evidence type="ECO:0000256" key="8">
    <source>
        <dbReference type="HAMAP-Rule" id="MF_00265"/>
    </source>
</evidence>
<dbReference type="GO" id="GO:0016787">
    <property type="term" value="F:hydrolase activity"/>
    <property type="evidence" value="ECO:0007669"/>
    <property type="project" value="UniProtKB-KW"/>
</dbReference>
<organism evidence="10 11">
    <name type="scientific">Azorhizobium oxalatiphilum</name>
    <dbReference type="NCBI Taxonomy" id="980631"/>
    <lineage>
        <taxon>Bacteria</taxon>
        <taxon>Pseudomonadati</taxon>
        <taxon>Pseudomonadota</taxon>
        <taxon>Alphaproteobacteria</taxon>
        <taxon>Hyphomicrobiales</taxon>
        <taxon>Xanthobacteraceae</taxon>
        <taxon>Azorhizobium</taxon>
    </lineage>
</organism>
<dbReference type="InterPro" id="IPR050556">
    <property type="entry name" value="Type_II_TA_system_RNase"/>
</dbReference>
<name>A0A917C960_9HYPH</name>
<dbReference type="InterPro" id="IPR022907">
    <property type="entry name" value="VapC_family"/>
</dbReference>
<evidence type="ECO:0000256" key="5">
    <source>
        <dbReference type="ARBA" id="ARBA00022801"/>
    </source>
</evidence>
<proteinExistence type="inferred from homology"/>
<dbReference type="InterPro" id="IPR029060">
    <property type="entry name" value="PIN-like_dom_sf"/>
</dbReference>
<evidence type="ECO:0000256" key="3">
    <source>
        <dbReference type="ARBA" id="ARBA00022722"/>
    </source>
</evidence>
<keyword evidence="3 8" id="KW-0540">Nuclease</keyword>
<keyword evidence="4 8" id="KW-0479">Metal-binding</keyword>
<keyword evidence="8" id="KW-0800">Toxin</keyword>
<reference evidence="10" key="1">
    <citation type="journal article" date="2014" name="Int. J. Syst. Evol. Microbiol.">
        <title>Complete genome sequence of Corynebacterium casei LMG S-19264T (=DSM 44701T), isolated from a smear-ripened cheese.</title>
        <authorList>
            <consortium name="US DOE Joint Genome Institute (JGI-PGF)"/>
            <person name="Walter F."/>
            <person name="Albersmeier A."/>
            <person name="Kalinowski J."/>
            <person name="Ruckert C."/>
        </authorList>
    </citation>
    <scope>NUCLEOTIDE SEQUENCE</scope>
    <source>
        <strain evidence="10">CCM 7897</strain>
    </source>
</reference>
<comment type="cofactor">
    <cofactor evidence="1 8">
        <name>Mg(2+)</name>
        <dbReference type="ChEBI" id="CHEBI:18420"/>
    </cofactor>
</comment>
<dbReference type="Pfam" id="PF01850">
    <property type="entry name" value="PIN"/>
    <property type="match status" value="1"/>
</dbReference>
<feature type="binding site" evidence="8">
    <location>
        <position position="11"/>
    </location>
    <ligand>
        <name>Mg(2+)</name>
        <dbReference type="ChEBI" id="CHEBI:18420"/>
    </ligand>
</feature>
<comment type="function">
    <text evidence="8">Toxic component of a toxin-antitoxin (TA) system. An RNase.</text>
</comment>
<gene>
    <name evidence="8" type="primary">vapC</name>
    <name evidence="10" type="ORF">GCM10007301_44190</name>
</gene>
<evidence type="ECO:0000259" key="9">
    <source>
        <dbReference type="Pfam" id="PF01850"/>
    </source>
</evidence>
<dbReference type="Gene3D" id="3.40.50.1010">
    <property type="entry name" value="5'-nuclease"/>
    <property type="match status" value="1"/>
</dbReference>
<keyword evidence="6 8" id="KW-0460">Magnesium</keyword>
<dbReference type="GO" id="GO:0090729">
    <property type="term" value="F:toxin activity"/>
    <property type="evidence" value="ECO:0007669"/>
    <property type="project" value="UniProtKB-KW"/>
</dbReference>
<dbReference type="PANTHER" id="PTHR33653">
    <property type="entry name" value="RIBONUCLEASE VAPC2"/>
    <property type="match status" value="1"/>
</dbReference>
<evidence type="ECO:0000256" key="1">
    <source>
        <dbReference type="ARBA" id="ARBA00001946"/>
    </source>
</evidence>
<dbReference type="SUPFAM" id="SSF88723">
    <property type="entry name" value="PIN domain-like"/>
    <property type="match status" value="1"/>
</dbReference>
<evidence type="ECO:0000256" key="2">
    <source>
        <dbReference type="ARBA" id="ARBA00022649"/>
    </source>
</evidence>
<keyword evidence="11" id="KW-1185">Reference proteome</keyword>
<dbReference type="AlphaFoldDB" id="A0A917C960"/>
<evidence type="ECO:0000256" key="4">
    <source>
        <dbReference type="ARBA" id="ARBA00022723"/>
    </source>
</evidence>
<dbReference type="InterPro" id="IPR002716">
    <property type="entry name" value="PIN_dom"/>
</dbReference>
<dbReference type="GO" id="GO:0004540">
    <property type="term" value="F:RNA nuclease activity"/>
    <property type="evidence" value="ECO:0007669"/>
    <property type="project" value="InterPro"/>
</dbReference>
<feature type="binding site" evidence="8">
    <location>
        <position position="113"/>
    </location>
    <ligand>
        <name>Mg(2+)</name>
        <dbReference type="ChEBI" id="CHEBI:18420"/>
    </ligand>
</feature>
<comment type="caution">
    <text evidence="10">The sequence shown here is derived from an EMBL/GenBank/DDBJ whole genome shotgun (WGS) entry which is preliminary data.</text>
</comment>
<dbReference type="HAMAP" id="MF_00265">
    <property type="entry name" value="VapC_Nob1"/>
    <property type="match status" value="1"/>
</dbReference>
<evidence type="ECO:0000313" key="10">
    <source>
        <dbReference type="EMBL" id="GGF79313.1"/>
    </source>
</evidence>
<dbReference type="GO" id="GO:0000287">
    <property type="term" value="F:magnesium ion binding"/>
    <property type="evidence" value="ECO:0007669"/>
    <property type="project" value="UniProtKB-UniRule"/>
</dbReference>
<feature type="domain" description="PIN" evidence="9">
    <location>
        <begin position="8"/>
        <end position="131"/>
    </location>
</feature>
<keyword evidence="5 8" id="KW-0378">Hydrolase</keyword>
<dbReference type="Proteomes" id="UP000606044">
    <property type="component" value="Unassembled WGS sequence"/>
</dbReference>
<evidence type="ECO:0000256" key="6">
    <source>
        <dbReference type="ARBA" id="ARBA00022842"/>
    </source>
</evidence>
<evidence type="ECO:0000256" key="7">
    <source>
        <dbReference type="ARBA" id="ARBA00038093"/>
    </source>
</evidence>
<dbReference type="EMBL" id="BMCT01000007">
    <property type="protein sequence ID" value="GGF79313.1"/>
    <property type="molecule type" value="Genomic_DNA"/>
</dbReference>